<protein>
    <recommendedName>
        <fullName evidence="3">DUF2612 domain-containing protein</fullName>
    </recommendedName>
</protein>
<name>A0ABS8AB23_9BACT</name>
<evidence type="ECO:0000313" key="2">
    <source>
        <dbReference type="Proteomes" id="UP001165297"/>
    </source>
</evidence>
<comment type="caution">
    <text evidence="1">The sequence shown here is derived from an EMBL/GenBank/DDBJ whole genome shotgun (WGS) entry which is preliminary data.</text>
</comment>
<dbReference type="RefSeq" id="WP_226184752.1">
    <property type="nucleotide sequence ID" value="NZ_JAJADQ010000004.1"/>
</dbReference>
<reference evidence="1" key="1">
    <citation type="submission" date="2021-10" db="EMBL/GenBank/DDBJ databases">
        <authorList>
            <person name="Dean J.D."/>
            <person name="Kim M.K."/>
            <person name="Newey C.N."/>
            <person name="Stoker T.S."/>
            <person name="Thompson D.W."/>
            <person name="Grose J.H."/>
        </authorList>
    </citation>
    <scope>NUCLEOTIDE SEQUENCE</scope>
    <source>
        <strain evidence="1">BT635</strain>
    </source>
</reference>
<proteinExistence type="predicted"/>
<dbReference type="Proteomes" id="UP001165297">
    <property type="component" value="Unassembled WGS sequence"/>
</dbReference>
<accession>A0ABS8AB23</accession>
<gene>
    <name evidence="1" type="ORF">LGH70_08430</name>
</gene>
<dbReference type="EMBL" id="JAJADQ010000004">
    <property type="protein sequence ID" value="MCB2377606.1"/>
    <property type="molecule type" value="Genomic_DNA"/>
</dbReference>
<keyword evidence="2" id="KW-1185">Reference proteome</keyword>
<evidence type="ECO:0008006" key="3">
    <source>
        <dbReference type="Google" id="ProtNLM"/>
    </source>
</evidence>
<evidence type="ECO:0000313" key="1">
    <source>
        <dbReference type="EMBL" id="MCB2377606.1"/>
    </source>
</evidence>
<organism evidence="1 2">
    <name type="scientific">Hymenobacter nitidus</name>
    <dbReference type="NCBI Taxonomy" id="2880929"/>
    <lineage>
        <taxon>Bacteria</taxon>
        <taxon>Pseudomonadati</taxon>
        <taxon>Bacteroidota</taxon>
        <taxon>Cytophagia</taxon>
        <taxon>Cytophagales</taxon>
        <taxon>Hymenobacteraceae</taxon>
        <taxon>Hymenobacter</taxon>
    </lineage>
</organism>
<sequence>MSQFDNIETYEKLIGTDYKPPLERFSRVLLRLGVAADEVQRAFDGFEWDMTDDLFDTGIVYAWGWEIADFKLEGSEITISPFVMGYTPTIDAAVADNWFHCGFRIDTDQLIPQYIWGGHVPWHYPAEAQQLITTLARAMHQEFEQATIYFTDISQETDLTDAVMKNDTGKRWRFNYALFPLEPLNLYMPIPASHAGRFSGGCFEAWNRNTWPQFTS</sequence>